<sequence length="136" mass="15626">MITHKTTYRVIYGDTDKMGIAYHANYLRWFEIGRSELFRSLSLTYKAIETKGVFLPVSEVYCKFLSPAQYDDVIIIETSVDTNIKGGMKFDYRIFNENGKKILATGHTKHAFVNSDGRVVRPPDFLTDLLKNYVAD</sequence>
<dbReference type="Pfam" id="PF13279">
    <property type="entry name" value="4HBT_2"/>
    <property type="match status" value="1"/>
</dbReference>
<gene>
    <name evidence="3" type="ORF">H8E80_00565</name>
</gene>
<evidence type="ECO:0000256" key="2">
    <source>
        <dbReference type="ARBA" id="ARBA00022801"/>
    </source>
</evidence>
<keyword evidence="2" id="KW-0378">Hydrolase</keyword>
<dbReference type="PANTHER" id="PTHR31793:SF27">
    <property type="entry name" value="NOVEL THIOESTERASE SUPERFAMILY DOMAIN AND SAPOSIN A-TYPE DOMAIN CONTAINING PROTEIN (0610012H03RIK)"/>
    <property type="match status" value="1"/>
</dbReference>
<dbReference type="CDD" id="cd00586">
    <property type="entry name" value="4HBT"/>
    <property type="match status" value="1"/>
</dbReference>
<dbReference type="PANTHER" id="PTHR31793">
    <property type="entry name" value="4-HYDROXYBENZOYL-COA THIOESTERASE FAMILY MEMBER"/>
    <property type="match status" value="1"/>
</dbReference>
<evidence type="ECO:0000313" key="4">
    <source>
        <dbReference type="Proteomes" id="UP000603545"/>
    </source>
</evidence>
<dbReference type="InterPro" id="IPR006684">
    <property type="entry name" value="YbgC/YbaW"/>
</dbReference>
<name>A0A8J6N4Q0_9BACT</name>
<evidence type="ECO:0000256" key="1">
    <source>
        <dbReference type="ARBA" id="ARBA00005953"/>
    </source>
</evidence>
<comment type="caution">
    <text evidence="3">The sequence shown here is derived from an EMBL/GenBank/DDBJ whole genome shotgun (WGS) entry which is preliminary data.</text>
</comment>
<accession>A0A8J6N4Q0</accession>
<comment type="similarity">
    <text evidence="1">Belongs to the 4-hydroxybenzoyl-CoA thioesterase family.</text>
</comment>
<evidence type="ECO:0000313" key="3">
    <source>
        <dbReference type="EMBL" id="MBC8198528.1"/>
    </source>
</evidence>
<dbReference type="NCBIfam" id="TIGR00051">
    <property type="entry name" value="YbgC/FadM family acyl-CoA thioesterase"/>
    <property type="match status" value="1"/>
</dbReference>
<dbReference type="PIRSF" id="PIRSF003230">
    <property type="entry name" value="YbgC"/>
    <property type="match status" value="1"/>
</dbReference>
<dbReference type="SUPFAM" id="SSF54637">
    <property type="entry name" value="Thioesterase/thiol ester dehydrase-isomerase"/>
    <property type="match status" value="1"/>
</dbReference>
<dbReference type="Proteomes" id="UP000603545">
    <property type="component" value="Unassembled WGS sequence"/>
</dbReference>
<dbReference type="EMBL" id="JACNLL010000009">
    <property type="protein sequence ID" value="MBC8198528.1"/>
    <property type="molecule type" value="Genomic_DNA"/>
</dbReference>
<dbReference type="InterPro" id="IPR050563">
    <property type="entry name" value="4-hydroxybenzoyl-CoA_TE"/>
</dbReference>
<dbReference type="Gene3D" id="3.10.129.10">
    <property type="entry name" value="Hotdog Thioesterase"/>
    <property type="match status" value="1"/>
</dbReference>
<organism evidence="3 4">
    <name type="scientific">Candidatus Desulfaltia bathyphila</name>
    <dbReference type="NCBI Taxonomy" id="2841697"/>
    <lineage>
        <taxon>Bacteria</taxon>
        <taxon>Pseudomonadati</taxon>
        <taxon>Thermodesulfobacteriota</taxon>
        <taxon>Desulfobacteria</taxon>
        <taxon>Desulfobacterales</taxon>
        <taxon>Desulfobacterales incertae sedis</taxon>
        <taxon>Candidatus Desulfaltia</taxon>
    </lineage>
</organism>
<dbReference type="AlphaFoldDB" id="A0A8J6N4Q0"/>
<dbReference type="GO" id="GO:0047617">
    <property type="term" value="F:fatty acyl-CoA hydrolase activity"/>
    <property type="evidence" value="ECO:0007669"/>
    <property type="project" value="TreeGrafter"/>
</dbReference>
<dbReference type="InterPro" id="IPR029069">
    <property type="entry name" value="HotDog_dom_sf"/>
</dbReference>
<protein>
    <submittedName>
        <fullName evidence="3">Acyl-CoA thioesterase</fullName>
    </submittedName>
</protein>
<proteinExistence type="inferred from homology"/>
<reference evidence="3 4" key="1">
    <citation type="submission" date="2020-08" db="EMBL/GenBank/DDBJ databases">
        <title>Bridging the membrane lipid divide: bacteria of the FCB group superphylum have the potential to synthesize archaeal ether lipids.</title>
        <authorList>
            <person name="Villanueva L."/>
            <person name="Von Meijenfeldt F.A.B."/>
            <person name="Westbye A.B."/>
            <person name="Yadav S."/>
            <person name="Hopmans E.C."/>
            <person name="Dutilh B.E."/>
            <person name="Sinninghe Damste J.S."/>
        </authorList>
    </citation>
    <scope>NUCLEOTIDE SEQUENCE [LARGE SCALE GENOMIC DNA]</scope>
    <source>
        <strain evidence="3">NIOZ-UU82</strain>
    </source>
</reference>